<feature type="transmembrane region" description="Helical" evidence="1">
    <location>
        <begin position="139"/>
        <end position="161"/>
    </location>
</feature>
<organism evidence="3 4">
    <name type="scientific">Coprinellus micaceus</name>
    <name type="common">Glistening ink-cap mushroom</name>
    <name type="synonym">Coprinus micaceus</name>
    <dbReference type="NCBI Taxonomy" id="71717"/>
    <lineage>
        <taxon>Eukaryota</taxon>
        <taxon>Fungi</taxon>
        <taxon>Dikarya</taxon>
        <taxon>Basidiomycota</taxon>
        <taxon>Agaricomycotina</taxon>
        <taxon>Agaricomycetes</taxon>
        <taxon>Agaricomycetidae</taxon>
        <taxon>Agaricales</taxon>
        <taxon>Agaricineae</taxon>
        <taxon>Psathyrellaceae</taxon>
        <taxon>Coprinellus</taxon>
    </lineage>
</organism>
<proteinExistence type="predicted"/>
<keyword evidence="4" id="KW-1185">Reference proteome</keyword>
<keyword evidence="1" id="KW-0472">Membrane</keyword>
<dbReference type="AlphaFoldDB" id="A0A4Y7SQY6"/>
<dbReference type="OrthoDB" id="3350812at2759"/>
<reference evidence="3 4" key="1">
    <citation type="journal article" date="2019" name="Nat. Ecol. Evol.">
        <title>Megaphylogeny resolves global patterns of mushroom evolution.</title>
        <authorList>
            <person name="Varga T."/>
            <person name="Krizsan K."/>
            <person name="Foldi C."/>
            <person name="Dima B."/>
            <person name="Sanchez-Garcia M."/>
            <person name="Sanchez-Ramirez S."/>
            <person name="Szollosi G.J."/>
            <person name="Szarkandi J.G."/>
            <person name="Papp V."/>
            <person name="Albert L."/>
            <person name="Andreopoulos W."/>
            <person name="Angelini C."/>
            <person name="Antonin V."/>
            <person name="Barry K.W."/>
            <person name="Bougher N.L."/>
            <person name="Buchanan P."/>
            <person name="Buyck B."/>
            <person name="Bense V."/>
            <person name="Catcheside P."/>
            <person name="Chovatia M."/>
            <person name="Cooper J."/>
            <person name="Damon W."/>
            <person name="Desjardin D."/>
            <person name="Finy P."/>
            <person name="Geml J."/>
            <person name="Haridas S."/>
            <person name="Hughes K."/>
            <person name="Justo A."/>
            <person name="Karasinski D."/>
            <person name="Kautmanova I."/>
            <person name="Kiss B."/>
            <person name="Kocsube S."/>
            <person name="Kotiranta H."/>
            <person name="LaButti K.M."/>
            <person name="Lechner B.E."/>
            <person name="Liimatainen K."/>
            <person name="Lipzen A."/>
            <person name="Lukacs Z."/>
            <person name="Mihaltcheva S."/>
            <person name="Morgado L.N."/>
            <person name="Niskanen T."/>
            <person name="Noordeloos M.E."/>
            <person name="Ohm R.A."/>
            <person name="Ortiz-Santana B."/>
            <person name="Ovrebo C."/>
            <person name="Racz N."/>
            <person name="Riley R."/>
            <person name="Savchenko A."/>
            <person name="Shiryaev A."/>
            <person name="Soop K."/>
            <person name="Spirin V."/>
            <person name="Szebenyi C."/>
            <person name="Tomsovsky M."/>
            <person name="Tulloss R.E."/>
            <person name="Uehling J."/>
            <person name="Grigoriev I.V."/>
            <person name="Vagvolgyi C."/>
            <person name="Papp T."/>
            <person name="Martin F.M."/>
            <person name="Miettinen O."/>
            <person name="Hibbett D.S."/>
            <person name="Nagy L.G."/>
        </authorList>
    </citation>
    <scope>NUCLEOTIDE SEQUENCE [LARGE SCALE GENOMIC DNA]</scope>
    <source>
        <strain evidence="3 4">FP101781</strain>
    </source>
</reference>
<feature type="transmembrane region" description="Helical" evidence="1">
    <location>
        <begin position="182"/>
        <end position="199"/>
    </location>
</feature>
<dbReference type="Proteomes" id="UP000298030">
    <property type="component" value="Unassembled WGS sequence"/>
</dbReference>
<dbReference type="Pfam" id="PF20151">
    <property type="entry name" value="DUF6533"/>
    <property type="match status" value="1"/>
</dbReference>
<feature type="transmembrane region" description="Helical" evidence="1">
    <location>
        <begin position="211"/>
        <end position="230"/>
    </location>
</feature>
<feature type="transmembrane region" description="Helical" evidence="1">
    <location>
        <begin position="64"/>
        <end position="87"/>
    </location>
</feature>
<feature type="domain" description="DUF6533" evidence="2">
    <location>
        <begin position="3"/>
        <end position="36"/>
    </location>
</feature>
<comment type="caution">
    <text evidence="3">The sequence shown here is derived from an EMBL/GenBank/DDBJ whole genome shotgun (WGS) entry which is preliminary data.</text>
</comment>
<name>A0A4Y7SQY6_COPMI</name>
<dbReference type="EMBL" id="QPFP01000075">
    <property type="protein sequence ID" value="TEB23669.1"/>
    <property type="molecule type" value="Genomic_DNA"/>
</dbReference>
<evidence type="ECO:0000256" key="1">
    <source>
        <dbReference type="SAM" id="Phobius"/>
    </source>
</evidence>
<evidence type="ECO:0000259" key="2">
    <source>
        <dbReference type="Pfam" id="PF20151"/>
    </source>
</evidence>
<sequence length="281" mass="31527">MMDYFETFQDEILYIWPDKLGAGTVLFLTSRYITVLRLPLEILPWFPTGARPSLKVCQACYNSAFAFTIVGTITTTFSLVLCAHALLGARKRYLGVILFVTSAFFIAAIGTSAKYMFSARWIVSDVPWLTPCSFESEEYLIGINAYLAVSREALLAVLMASTIYVRYMGQKGSLVNVMRRDVGFYFSVLVVLGVLHAIFRSPGTPVRDKYNVITALRMVLYPIMANRVLLNIRKTRDWRIKTNVISTLLFAPTASNAESESDQSIESSIFVPSDTIDISVR</sequence>
<evidence type="ECO:0000313" key="4">
    <source>
        <dbReference type="Proteomes" id="UP000298030"/>
    </source>
</evidence>
<dbReference type="InterPro" id="IPR045340">
    <property type="entry name" value="DUF6533"/>
</dbReference>
<protein>
    <recommendedName>
        <fullName evidence="2">DUF6533 domain-containing protein</fullName>
    </recommendedName>
</protein>
<feature type="transmembrane region" description="Helical" evidence="1">
    <location>
        <begin position="94"/>
        <end position="119"/>
    </location>
</feature>
<gene>
    <name evidence="3" type="ORF">FA13DRAFT_1818331</name>
</gene>
<accession>A0A4Y7SQY6</accession>
<keyword evidence="1" id="KW-0812">Transmembrane</keyword>
<keyword evidence="1" id="KW-1133">Transmembrane helix</keyword>
<evidence type="ECO:0000313" key="3">
    <source>
        <dbReference type="EMBL" id="TEB23669.1"/>
    </source>
</evidence>